<feature type="non-terminal residue" evidence="5">
    <location>
        <position position="326"/>
    </location>
</feature>
<protein>
    <recommendedName>
        <fullName evidence="4">Mos1 transposase HTH domain-containing protein</fullName>
    </recommendedName>
</protein>
<evidence type="ECO:0000256" key="1">
    <source>
        <dbReference type="ARBA" id="ARBA00022448"/>
    </source>
</evidence>
<dbReference type="Gene3D" id="3.30.420.10">
    <property type="entry name" value="Ribonuclease H-like superfamily/Ribonuclease H"/>
    <property type="match status" value="1"/>
</dbReference>
<accession>A0A177ARA6</accession>
<dbReference type="InterPro" id="IPR036397">
    <property type="entry name" value="RNaseH_sf"/>
</dbReference>
<dbReference type="AlphaFoldDB" id="A0A177ARA6"/>
<dbReference type="Proteomes" id="UP000078046">
    <property type="component" value="Unassembled WGS sequence"/>
</dbReference>
<keyword evidence="2" id="KW-0406">Ion transport</keyword>
<evidence type="ECO:0000256" key="3">
    <source>
        <dbReference type="SAM" id="Phobius"/>
    </source>
</evidence>
<dbReference type="InterPro" id="IPR027417">
    <property type="entry name" value="P-loop_NTPase"/>
</dbReference>
<dbReference type="GO" id="GO:0003676">
    <property type="term" value="F:nucleic acid binding"/>
    <property type="evidence" value="ECO:0007669"/>
    <property type="project" value="InterPro"/>
</dbReference>
<proteinExistence type="predicted"/>
<comment type="caution">
    <text evidence="5">The sequence shown here is derived from an EMBL/GenBank/DDBJ whole genome shotgun (WGS) entry which is preliminary data.</text>
</comment>
<dbReference type="OrthoDB" id="1735853at2759"/>
<dbReference type="Gene3D" id="3.40.50.12240">
    <property type="match status" value="1"/>
</dbReference>
<dbReference type="EMBL" id="LWCA01001759">
    <property type="protein sequence ID" value="OAF64546.1"/>
    <property type="molecule type" value="Genomic_DNA"/>
</dbReference>
<dbReference type="PANTHER" id="PTHR43389:SF4">
    <property type="entry name" value="V-TYPE PROTON ATPASE SUBUNIT B"/>
    <property type="match status" value="1"/>
</dbReference>
<evidence type="ECO:0000313" key="5">
    <source>
        <dbReference type="EMBL" id="OAF64546.1"/>
    </source>
</evidence>
<keyword evidence="6" id="KW-1185">Reference proteome</keyword>
<dbReference type="Pfam" id="PF17906">
    <property type="entry name" value="HTH_48"/>
    <property type="match status" value="1"/>
</dbReference>
<keyword evidence="3" id="KW-0812">Transmembrane</keyword>
<name>A0A177ARA6_9BILA</name>
<organism evidence="5 6">
    <name type="scientific">Intoshia linei</name>
    <dbReference type="NCBI Taxonomy" id="1819745"/>
    <lineage>
        <taxon>Eukaryota</taxon>
        <taxon>Metazoa</taxon>
        <taxon>Spiralia</taxon>
        <taxon>Lophotrochozoa</taxon>
        <taxon>Mesozoa</taxon>
        <taxon>Orthonectida</taxon>
        <taxon>Rhopaluridae</taxon>
        <taxon>Intoshia</taxon>
    </lineage>
</organism>
<evidence type="ECO:0000259" key="4">
    <source>
        <dbReference type="Pfam" id="PF17906"/>
    </source>
</evidence>
<dbReference type="GO" id="GO:0007035">
    <property type="term" value="P:vacuolar acidification"/>
    <property type="evidence" value="ECO:0007669"/>
    <property type="project" value="TreeGrafter"/>
</dbReference>
<dbReference type="InterPro" id="IPR041426">
    <property type="entry name" value="Mos1_HTH"/>
</dbReference>
<dbReference type="SUPFAM" id="SSF52540">
    <property type="entry name" value="P-loop containing nucleoside triphosphate hydrolases"/>
    <property type="match status" value="1"/>
</dbReference>
<dbReference type="Gene3D" id="1.10.10.1450">
    <property type="match status" value="1"/>
</dbReference>
<dbReference type="GO" id="GO:0046961">
    <property type="term" value="F:proton-transporting ATPase activity, rotational mechanism"/>
    <property type="evidence" value="ECO:0007669"/>
    <property type="project" value="TreeGrafter"/>
</dbReference>
<feature type="transmembrane region" description="Helical" evidence="3">
    <location>
        <begin position="137"/>
        <end position="158"/>
    </location>
</feature>
<dbReference type="PANTHER" id="PTHR43389">
    <property type="entry name" value="V-TYPE PROTON ATPASE SUBUNIT B"/>
    <property type="match status" value="1"/>
</dbReference>
<reference evidence="5 6" key="1">
    <citation type="submission" date="2016-04" db="EMBL/GenBank/DDBJ databases">
        <title>The genome of Intoshia linei affirms orthonectids as highly simplified spiralians.</title>
        <authorList>
            <person name="Mikhailov K.V."/>
            <person name="Slusarev G.S."/>
            <person name="Nikitin M.A."/>
            <person name="Logacheva M.D."/>
            <person name="Penin A."/>
            <person name="Aleoshin V."/>
            <person name="Panchin Y.V."/>
        </authorList>
    </citation>
    <scope>NUCLEOTIDE SEQUENCE [LARGE SCALE GENOMIC DNA]</scope>
    <source>
        <strain evidence="5">Intl2013</strain>
        <tissue evidence="5">Whole animal</tissue>
    </source>
</reference>
<keyword evidence="1" id="KW-0813">Transport</keyword>
<evidence type="ECO:0000313" key="6">
    <source>
        <dbReference type="Proteomes" id="UP000078046"/>
    </source>
</evidence>
<dbReference type="InterPro" id="IPR022879">
    <property type="entry name" value="V-ATPase_su_B/beta"/>
</dbReference>
<feature type="domain" description="Mos1 transposase HTH" evidence="4">
    <location>
        <begin position="93"/>
        <end position="134"/>
    </location>
</feature>
<keyword evidence="3" id="KW-0472">Membrane</keyword>
<gene>
    <name evidence="5" type="ORF">A3Q56_07696</name>
</gene>
<sequence length="326" mass="37592">MKIAVSLDMLGRVFNGSGKPIDGGPPVIPDAYVDIQGTPINPSKRTYPEEMIQTGISAIDGMNTIARGQKIPIFSSAGLPHNERNKLDDYDGHIRHILLYEFHMGHTVSETNENICNVYGKDAINIRKTQRWFLKETSWMIVMVISDIFYFMSFIWGIPYRKLMKIYVMFMAKMLSTYEKLKDKNVKRSGRPSQVDEDKIKEELIKSPIQTQHKLNRLNICKSLLKRLKNESFLEQIITGNEKWVIWDNTKLKKQWLSPNKSPLCTQNLIYTVKRLCYAYDHIIFKNNPLNPEHVTKLAAQLCRQSCLVSQGDKNVENFAIVFAAM</sequence>
<keyword evidence="3" id="KW-1133">Transmembrane helix</keyword>
<evidence type="ECO:0000256" key="2">
    <source>
        <dbReference type="ARBA" id="ARBA00023065"/>
    </source>
</evidence>